<dbReference type="InterPro" id="IPR013320">
    <property type="entry name" value="ConA-like_dom_sf"/>
</dbReference>
<protein>
    <recommendedName>
        <fullName evidence="2">MAM domain-containing protein</fullName>
    </recommendedName>
</protein>
<comment type="caution">
    <text evidence="3">The sequence shown here is derived from an EMBL/GenBank/DDBJ whole genome shotgun (WGS) entry which is preliminary data.</text>
</comment>
<dbReference type="SUPFAM" id="SSF49899">
    <property type="entry name" value="Concanavalin A-like lectins/glucanases"/>
    <property type="match status" value="1"/>
</dbReference>
<dbReference type="PROSITE" id="PS50060">
    <property type="entry name" value="MAM_2"/>
    <property type="match status" value="1"/>
</dbReference>
<proteinExistence type="predicted"/>
<organism evidence="3 4">
    <name type="scientific">Scyliorhinus torazame</name>
    <name type="common">Cloudy catshark</name>
    <name type="synonym">Catulus torazame</name>
    <dbReference type="NCBI Taxonomy" id="75743"/>
    <lineage>
        <taxon>Eukaryota</taxon>
        <taxon>Metazoa</taxon>
        <taxon>Chordata</taxon>
        <taxon>Craniata</taxon>
        <taxon>Vertebrata</taxon>
        <taxon>Chondrichthyes</taxon>
        <taxon>Elasmobranchii</taxon>
        <taxon>Galeomorphii</taxon>
        <taxon>Galeoidea</taxon>
        <taxon>Carcharhiniformes</taxon>
        <taxon>Scyliorhinidae</taxon>
        <taxon>Scyliorhinus</taxon>
    </lineage>
</organism>
<dbReference type="InterPro" id="IPR000998">
    <property type="entry name" value="MAM_dom"/>
</dbReference>
<reference evidence="3 4" key="1">
    <citation type="journal article" date="2018" name="Nat. Ecol. Evol.">
        <title>Shark genomes provide insights into elasmobranch evolution and the origin of vertebrates.</title>
        <authorList>
            <person name="Hara Y"/>
            <person name="Yamaguchi K"/>
            <person name="Onimaru K"/>
            <person name="Kadota M"/>
            <person name="Koyanagi M"/>
            <person name="Keeley SD"/>
            <person name="Tatsumi K"/>
            <person name="Tanaka K"/>
            <person name="Motone F"/>
            <person name="Kageyama Y"/>
            <person name="Nozu R"/>
            <person name="Adachi N"/>
            <person name="Nishimura O"/>
            <person name="Nakagawa R"/>
            <person name="Tanegashima C"/>
            <person name="Kiyatake I"/>
            <person name="Matsumoto R"/>
            <person name="Murakumo K"/>
            <person name="Nishida K"/>
            <person name="Terakita A"/>
            <person name="Kuratani S"/>
            <person name="Sato K"/>
            <person name="Hyodo S Kuraku.S."/>
        </authorList>
    </citation>
    <scope>NUCLEOTIDE SEQUENCE [LARGE SCALE GENOMIC DNA]</scope>
</reference>
<dbReference type="Pfam" id="PF00629">
    <property type="entry name" value="MAM"/>
    <property type="match status" value="1"/>
</dbReference>
<evidence type="ECO:0000256" key="1">
    <source>
        <dbReference type="SAM" id="SignalP"/>
    </source>
</evidence>
<dbReference type="Proteomes" id="UP000288216">
    <property type="component" value="Unassembled WGS sequence"/>
</dbReference>
<gene>
    <name evidence="3" type="ORF">scyTo_0022473</name>
</gene>
<dbReference type="GO" id="GO:0016020">
    <property type="term" value="C:membrane"/>
    <property type="evidence" value="ECO:0007669"/>
    <property type="project" value="InterPro"/>
</dbReference>
<feature type="domain" description="MAM" evidence="2">
    <location>
        <begin position="19"/>
        <end position="69"/>
    </location>
</feature>
<feature type="signal peptide" evidence="1">
    <location>
        <begin position="1"/>
        <end position="18"/>
    </location>
</feature>
<sequence>MLLATLLFLLLSPCHLLAISCNFETDLCEWGQNASNILQWIRDNGHDEKLPYQGPKYDHTLNGKGKQDGSRVQTRLCTGLKGASEEQSQLGL</sequence>
<dbReference type="EMBL" id="BFAA01022658">
    <property type="protein sequence ID" value="GCB81208.1"/>
    <property type="molecule type" value="Genomic_DNA"/>
</dbReference>
<dbReference type="Gene3D" id="2.60.120.200">
    <property type="match status" value="1"/>
</dbReference>
<accession>A0A401Q764</accession>
<evidence type="ECO:0000313" key="4">
    <source>
        <dbReference type="Proteomes" id="UP000288216"/>
    </source>
</evidence>
<keyword evidence="1" id="KW-0732">Signal</keyword>
<feature type="chain" id="PRO_5019518407" description="MAM domain-containing protein" evidence="1">
    <location>
        <begin position="19"/>
        <end position="92"/>
    </location>
</feature>
<dbReference type="OrthoDB" id="412155at2759"/>
<name>A0A401Q764_SCYTO</name>
<evidence type="ECO:0000259" key="2">
    <source>
        <dbReference type="PROSITE" id="PS50060"/>
    </source>
</evidence>
<dbReference type="AlphaFoldDB" id="A0A401Q764"/>
<evidence type="ECO:0000313" key="3">
    <source>
        <dbReference type="EMBL" id="GCB81208.1"/>
    </source>
</evidence>
<keyword evidence="4" id="KW-1185">Reference proteome</keyword>